<evidence type="ECO:0000313" key="2">
    <source>
        <dbReference type="Proteomes" id="UP000182567"/>
    </source>
</evidence>
<accession>A0A1J0EG95</accession>
<name>A0A1J0EG95_9PSED</name>
<sequence>MSEVMRWKLKGFIPSVEGVSKALFQPWVVTAEDFDRLSAERDALLQRLIAAESTLEKADDDFSLVSLEAGQRMDLLEGLLRRWNKHLGHLGGIASVLLHETEAALKPAEVESDDA</sequence>
<dbReference type="Proteomes" id="UP000182567">
    <property type="component" value="Chromosome"/>
</dbReference>
<dbReference type="OrthoDB" id="7033548at2"/>
<reference evidence="2" key="1">
    <citation type="submission" date="2016-10" db="EMBL/GenBank/DDBJ databases">
        <title>Pseudomonas frederiksbergensis ERGS4:02 complete genome.</title>
        <authorList>
            <person name="Kumar R."/>
            <person name="Acharya V."/>
            <person name="Singh D."/>
        </authorList>
    </citation>
    <scope>NUCLEOTIDE SEQUENCE [LARGE SCALE GENOMIC DNA]</scope>
    <source>
        <strain evidence="2">ERGS4:02</strain>
    </source>
</reference>
<dbReference type="EMBL" id="CP017886">
    <property type="protein sequence ID" value="APC15130.1"/>
    <property type="molecule type" value="Genomic_DNA"/>
</dbReference>
<dbReference type="GeneID" id="46907595"/>
<gene>
    <name evidence="1" type="ORF">BLL42_05125</name>
</gene>
<evidence type="ECO:0000313" key="1">
    <source>
        <dbReference type="EMBL" id="APC15130.1"/>
    </source>
</evidence>
<proteinExistence type="predicted"/>
<protein>
    <submittedName>
        <fullName evidence="1">Uncharacterized protein</fullName>
    </submittedName>
</protein>
<dbReference type="RefSeq" id="WP_071551095.1">
    <property type="nucleotide sequence ID" value="NZ_CP017886.1"/>
</dbReference>
<dbReference type="AlphaFoldDB" id="A0A1J0EG95"/>
<organism evidence="1 2">
    <name type="scientific">Pseudomonas frederiksbergensis</name>
    <dbReference type="NCBI Taxonomy" id="104087"/>
    <lineage>
        <taxon>Bacteria</taxon>
        <taxon>Pseudomonadati</taxon>
        <taxon>Pseudomonadota</taxon>
        <taxon>Gammaproteobacteria</taxon>
        <taxon>Pseudomonadales</taxon>
        <taxon>Pseudomonadaceae</taxon>
        <taxon>Pseudomonas</taxon>
    </lineage>
</organism>